<proteinExistence type="predicted"/>
<feature type="transmembrane region" description="Helical" evidence="2">
    <location>
        <begin position="178"/>
        <end position="198"/>
    </location>
</feature>
<name>A0A7S3QQW5_DUNTE</name>
<organism evidence="3">
    <name type="scientific">Dunaliella tertiolecta</name>
    <name type="common">Green alga</name>
    <dbReference type="NCBI Taxonomy" id="3047"/>
    <lineage>
        <taxon>Eukaryota</taxon>
        <taxon>Viridiplantae</taxon>
        <taxon>Chlorophyta</taxon>
        <taxon>core chlorophytes</taxon>
        <taxon>Chlorophyceae</taxon>
        <taxon>CS clade</taxon>
        <taxon>Chlamydomonadales</taxon>
        <taxon>Dunaliellaceae</taxon>
        <taxon>Dunaliella</taxon>
    </lineage>
</organism>
<keyword evidence="2" id="KW-1133">Transmembrane helix</keyword>
<feature type="transmembrane region" description="Helical" evidence="2">
    <location>
        <begin position="110"/>
        <end position="129"/>
    </location>
</feature>
<protein>
    <submittedName>
        <fullName evidence="3">Uncharacterized protein</fullName>
    </submittedName>
</protein>
<accession>A0A7S3QQW5</accession>
<keyword evidence="2" id="KW-0812">Transmembrane</keyword>
<keyword evidence="2" id="KW-0472">Membrane</keyword>
<dbReference type="AlphaFoldDB" id="A0A7S3QQW5"/>
<feature type="region of interest" description="Disordered" evidence="1">
    <location>
        <begin position="133"/>
        <end position="169"/>
    </location>
</feature>
<feature type="transmembrane region" description="Helical" evidence="2">
    <location>
        <begin position="75"/>
        <end position="98"/>
    </location>
</feature>
<dbReference type="EMBL" id="HBIP01008930">
    <property type="protein sequence ID" value="CAE0489840.1"/>
    <property type="molecule type" value="Transcribed_RNA"/>
</dbReference>
<evidence type="ECO:0000256" key="1">
    <source>
        <dbReference type="SAM" id="MobiDB-lite"/>
    </source>
</evidence>
<sequence>MRAPRCTAELQCSARPVKGACLQRTFRTRRTLAAGLRKQPPSNSRCGPSKLQVCRANSVHHPSQEAGSRTPAAKAAIFTGTYATIAGLALVISPVTVFGLLFDASAVPRGWIRVGGILFALIGMQYLGAGLRDGRVPPPAPQRESPRPSASGIAEGESTGSGGSPQASSRPVAYSRSFYEASIWSRLFLACGFAMLVATKESPLTLLVLAALNLAGALSMLSAMRATDKTLAALS</sequence>
<reference evidence="3" key="1">
    <citation type="submission" date="2021-01" db="EMBL/GenBank/DDBJ databases">
        <authorList>
            <person name="Corre E."/>
            <person name="Pelletier E."/>
            <person name="Niang G."/>
            <person name="Scheremetjew M."/>
            <person name="Finn R."/>
            <person name="Kale V."/>
            <person name="Holt S."/>
            <person name="Cochrane G."/>
            <person name="Meng A."/>
            <person name="Brown T."/>
            <person name="Cohen L."/>
        </authorList>
    </citation>
    <scope>NUCLEOTIDE SEQUENCE</scope>
    <source>
        <strain evidence="3">CCMP1320</strain>
    </source>
</reference>
<gene>
    <name evidence="3" type="ORF">DTER00134_LOCUS4911</name>
</gene>
<evidence type="ECO:0000313" key="3">
    <source>
        <dbReference type="EMBL" id="CAE0489840.1"/>
    </source>
</evidence>
<evidence type="ECO:0000256" key="2">
    <source>
        <dbReference type="SAM" id="Phobius"/>
    </source>
</evidence>
<feature type="transmembrane region" description="Helical" evidence="2">
    <location>
        <begin position="204"/>
        <end position="224"/>
    </location>
</feature>